<sequence>MHIRETTMTHHQTRRFLLAACALACIALAPQAEAGDWPWSRSEQVQGSGRVQSQARDVAHFSGLAMSLPGNVEIKSGSSREGVTVEADDNLLPLIETVVEDGTLKIRAKRNVNLRTRNLKVVVQARDIDRLALGGSGNIDADVVRGSRVRFDVGGSGSIKVRKLEGESVNVALGGSGNLQALDGTARSTSISIGGSGTVDLGHVRTENASVTVAGSGDATLWVRDSLSLTVAGSGDVNYYGDPQVTRSVVGSGNVKRLGASPR</sequence>
<dbReference type="InterPro" id="IPR021255">
    <property type="entry name" value="DUF2807"/>
</dbReference>
<feature type="signal peptide" evidence="1">
    <location>
        <begin position="1"/>
        <end position="34"/>
    </location>
</feature>
<proteinExistence type="predicted"/>
<dbReference type="Proteomes" id="UP000443353">
    <property type="component" value="Unassembled WGS sequence"/>
</dbReference>
<feature type="chain" id="PRO_5031407486" evidence="1">
    <location>
        <begin position="35"/>
        <end position="263"/>
    </location>
</feature>
<dbReference type="Pfam" id="PF10988">
    <property type="entry name" value="DUF2807"/>
    <property type="match status" value="1"/>
</dbReference>
<dbReference type="PANTHER" id="PTHR39200">
    <property type="entry name" value="HYPOTHETICAL EXPORTED PROTEIN"/>
    <property type="match status" value="1"/>
</dbReference>
<dbReference type="PANTHER" id="PTHR39200:SF1">
    <property type="entry name" value="AUTO-TRANSPORTER ADHESIN HEAD GIN DOMAIN-CONTAINING PROTEIN-RELATED"/>
    <property type="match status" value="1"/>
</dbReference>
<comment type="caution">
    <text evidence="3">The sequence shown here is derived from an EMBL/GenBank/DDBJ whole genome shotgun (WGS) entry which is preliminary data.</text>
</comment>
<dbReference type="Gene3D" id="2.160.20.120">
    <property type="match status" value="1"/>
</dbReference>
<keyword evidence="1" id="KW-0732">Signal</keyword>
<reference evidence="3 4" key="1">
    <citation type="submission" date="2019-12" db="EMBL/GenBank/DDBJ databases">
        <authorList>
            <person name="Li C."/>
            <person name="Zhao J."/>
        </authorList>
    </citation>
    <scope>NUCLEOTIDE SEQUENCE [LARGE SCALE GENOMIC DNA]</scope>
    <source>
        <strain evidence="3 4">NEAU-DD11</strain>
    </source>
</reference>
<dbReference type="AlphaFoldDB" id="A0A7X3FYG5"/>
<evidence type="ECO:0000313" key="3">
    <source>
        <dbReference type="EMBL" id="MVW60375.1"/>
    </source>
</evidence>
<accession>A0A7X3FYG5</accession>
<protein>
    <submittedName>
        <fullName evidence="3">DUF2807 domain-containing protein</fullName>
    </submittedName>
</protein>
<organism evidence="3 4">
    <name type="scientific">Massilia cellulosiltytica</name>
    <dbReference type="NCBI Taxonomy" id="2683234"/>
    <lineage>
        <taxon>Bacteria</taxon>
        <taxon>Pseudomonadati</taxon>
        <taxon>Pseudomonadota</taxon>
        <taxon>Betaproteobacteria</taxon>
        <taxon>Burkholderiales</taxon>
        <taxon>Oxalobacteraceae</taxon>
        <taxon>Telluria group</taxon>
        <taxon>Massilia</taxon>
    </lineage>
</organism>
<gene>
    <name evidence="3" type="ORF">GPY61_10570</name>
</gene>
<dbReference type="EMBL" id="WSES01000003">
    <property type="protein sequence ID" value="MVW60375.1"/>
    <property type="molecule type" value="Genomic_DNA"/>
</dbReference>
<feature type="domain" description="Putative auto-transporter adhesin head GIN" evidence="2">
    <location>
        <begin position="60"/>
        <end position="243"/>
    </location>
</feature>
<keyword evidence="4" id="KW-1185">Reference proteome</keyword>
<evidence type="ECO:0000256" key="1">
    <source>
        <dbReference type="SAM" id="SignalP"/>
    </source>
</evidence>
<evidence type="ECO:0000313" key="4">
    <source>
        <dbReference type="Proteomes" id="UP000443353"/>
    </source>
</evidence>
<evidence type="ECO:0000259" key="2">
    <source>
        <dbReference type="Pfam" id="PF10988"/>
    </source>
</evidence>
<name>A0A7X3FYG5_9BURK</name>